<evidence type="ECO:0000256" key="6">
    <source>
        <dbReference type="ARBA" id="ARBA00023010"/>
    </source>
</evidence>
<dbReference type="EMBL" id="DXEL01000004">
    <property type="protein sequence ID" value="HIX73526.1"/>
    <property type="molecule type" value="Genomic_DNA"/>
</dbReference>
<keyword evidence="7 8" id="KW-0472">Membrane</keyword>
<accession>A0A9D2BER7</accession>
<reference evidence="9" key="1">
    <citation type="journal article" date="2021" name="PeerJ">
        <title>Extensive microbial diversity within the chicken gut microbiome revealed by metagenomics and culture.</title>
        <authorList>
            <person name="Gilroy R."/>
            <person name="Ravi A."/>
            <person name="Getino M."/>
            <person name="Pursley I."/>
            <person name="Horton D.L."/>
            <person name="Alikhan N.F."/>
            <person name="Baker D."/>
            <person name="Gharbi K."/>
            <person name="Hall N."/>
            <person name="Watson M."/>
            <person name="Adriaenssens E.M."/>
            <person name="Foster-Nyarko E."/>
            <person name="Jarju S."/>
            <person name="Secka A."/>
            <person name="Antonio M."/>
            <person name="Oren A."/>
            <person name="Chaudhuri R.R."/>
            <person name="La Ragione R."/>
            <person name="Hildebrand F."/>
            <person name="Pallen M.J."/>
        </authorList>
    </citation>
    <scope>NUCLEOTIDE SEQUENCE</scope>
    <source>
        <strain evidence="9">ChiGjej6B6-14162</strain>
    </source>
</reference>
<dbReference type="AlphaFoldDB" id="A0A9D2BER7"/>
<evidence type="ECO:0000256" key="7">
    <source>
        <dbReference type="ARBA" id="ARBA00023136"/>
    </source>
</evidence>
<dbReference type="Pfam" id="PF00584">
    <property type="entry name" value="SecE"/>
    <property type="match status" value="1"/>
</dbReference>
<sequence length="64" mass="7338">MKKVIAYIKESYNELVYKVSWPTRTELSNSAVVVMFASLIIAAMIFVVDGFFEAGMSFVYDRIF</sequence>
<dbReference type="GO" id="GO:0006605">
    <property type="term" value="P:protein targeting"/>
    <property type="evidence" value="ECO:0007669"/>
    <property type="project" value="UniProtKB-UniRule"/>
</dbReference>
<dbReference type="NCBIfam" id="TIGR00964">
    <property type="entry name" value="secE_bact"/>
    <property type="match status" value="1"/>
</dbReference>
<comment type="subunit">
    <text evidence="8">Component of the Sec protein translocase complex. Heterotrimer consisting of SecY, SecE and SecG subunits. The heterotrimers can form oligomers, although 1 heterotrimer is thought to be able to translocate proteins. Interacts with the ribosome. Interacts with SecDF, and other proteins may be involved. Interacts with SecA.</text>
</comment>
<name>A0A9D2BER7_9BACT</name>
<comment type="function">
    <text evidence="8">Essential subunit of the Sec protein translocation channel SecYEG. Clamps together the 2 halves of SecY. May contact the channel plug during translocation.</text>
</comment>
<evidence type="ECO:0000256" key="8">
    <source>
        <dbReference type="HAMAP-Rule" id="MF_00422"/>
    </source>
</evidence>
<feature type="transmembrane region" description="Helical" evidence="8">
    <location>
        <begin position="31"/>
        <end position="52"/>
    </location>
</feature>
<keyword evidence="5 8" id="KW-1133">Transmembrane helix</keyword>
<evidence type="ECO:0000256" key="3">
    <source>
        <dbReference type="ARBA" id="ARBA00022692"/>
    </source>
</evidence>
<dbReference type="InterPro" id="IPR038379">
    <property type="entry name" value="SecE_sf"/>
</dbReference>
<dbReference type="GO" id="GO:0008320">
    <property type="term" value="F:protein transmembrane transporter activity"/>
    <property type="evidence" value="ECO:0007669"/>
    <property type="project" value="UniProtKB-UniRule"/>
</dbReference>
<proteinExistence type="inferred from homology"/>
<keyword evidence="3 8" id="KW-0812">Transmembrane</keyword>
<dbReference type="InterPro" id="IPR001901">
    <property type="entry name" value="Translocase_SecE/Sec61-g"/>
</dbReference>
<evidence type="ECO:0000256" key="5">
    <source>
        <dbReference type="ARBA" id="ARBA00022989"/>
    </source>
</evidence>
<protein>
    <recommendedName>
        <fullName evidence="8">Protein translocase subunit SecE</fullName>
    </recommendedName>
</protein>
<dbReference type="GO" id="GO:0005886">
    <property type="term" value="C:plasma membrane"/>
    <property type="evidence" value="ECO:0007669"/>
    <property type="project" value="UniProtKB-SubCell"/>
</dbReference>
<organism evidence="9 10">
    <name type="scientific">Candidatus Parabacteroides intestinipullorum</name>
    <dbReference type="NCBI Taxonomy" id="2838723"/>
    <lineage>
        <taxon>Bacteria</taxon>
        <taxon>Pseudomonadati</taxon>
        <taxon>Bacteroidota</taxon>
        <taxon>Bacteroidia</taxon>
        <taxon>Bacteroidales</taxon>
        <taxon>Tannerellaceae</taxon>
        <taxon>Parabacteroides</taxon>
    </lineage>
</organism>
<evidence type="ECO:0000256" key="4">
    <source>
        <dbReference type="ARBA" id="ARBA00022927"/>
    </source>
</evidence>
<keyword evidence="8" id="KW-1003">Cell membrane</keyword>
<evidence type="ECO:0000313" key="9">
    <source>
        <dbReference type="EMBL" id="HIX73526.1"/>
    </source>
</evidence>
<evidence type="ECO:0000256" key="2">
    <source>
        <dbReference type="ARBA" id="ARBA00022448"/>
    </source>
</evidence>
<keyword evidence="2 8" id="KW-0813">Transport</keyword>
<comment type="similarity">
    <text evidence="8">Belongs to the SecE/SEC61-gamma family.</text>
</comment>
<dbReference type="Proteomes" id="UP000886740">
    <property type="component" value="Unassembled WGS sequence"/>
</dbReference>
<keyword evidence="4 8" id="KW-0653">Protein transport</keyword>
<comment type="subcellular location">
    <subcellularLocation>
        <location evidence="8">Cell membrane</location>
        <topology evidence="8">Single-pass membrane protein</topology>
    </subcellularLocation>
    <subcellularLocation>
        <location evidence="1">Membrane</location>
    </subcellularLocation>
</comment>
<keyword evidence="6 8" id="KW-0811">Translocation</keyword>
<dbReference type="HAMAP" id="MF_00422">
    <property type="entry name" value="SecE"/>
    <property type="match status" value="1"/>
</dbReference>
<evidence type="ECO:0000256" key="1">
    <source>
        <dbReference type="ARBA" id="ARBA00004370"/>
    </source>
</evidence>
<gene>
    <name evidence="8 9" type="primary">secE</name>
    <name evidence="9" type="ORF">H9977_00480</name>
</gene>
<dbReference type="GO" id="GO:0009306">
    <property type="term" value="P:protein secretion"/>
    <property type="evidence" value="ECO:0007669"/>
    <property type="project" value="UniProtKB-UniRule"/>
</dbReference>
<evidence type="ECO:0000313" key="10">
    <source>
        <dbReference type="Proteomes" id="UP000886740"/>
    </source>
</evidence>
<dbReference type="GO" id="GO:0043952">
    <property type="term" value="P:protein transport by the Sec complex"/>
    <property type="evidence" value="ECO:0007669"/>
    <property type="project" value="UniProtKB-UniRule"/>
</dbReference>
<dbReference type="Gene3D" id="1.20.5.1030">
    <property type="entry name" value="Preprotein translocase secy subunit"/>
    <property type="match status" value="1"/>
</dbReference>
<dbReference type="GO" id="GO:0065002">
    <property type="term" value="P:intracellular protein transmembrane transport"/>
    <property type="evidence" value="ECO:0007669"/>
    <property type="project" value="UniProtKB-UniRule"/>
</dbReference>
<comment type="caution">
    <text evidence="9">The sequence shown here is derived from an EMBL/GenBank/DDBJ whole genome shotgun (WGS) entry which is preliminary data.</text>
</comment>
<reference evidence="9" key="2">
    <citation type="submission" date="2021-04" db="EMBL/GenBank/DDBJ databases">
        <authorList>
            <person name="Gilroy R."/>
        </authorList>
    </citation>
    <scope>NUCLEOTIDE SEQUENCE</scope>
    <source>
        <strain evidence="9">ChiGjej6B6-14162</strain>
    </source>
</reference>
<dbReference type="InterPro" id="IPR005807">
    <property type="entry name" value="SecE_bac"/>
</dbReference>